<evidence type="ECO:0000313" key="2">
    <source>
        <dbReference type="Proteomes" id="UP000542742"/>
    </source>
</evidence>
<proteinExistence type="predicted"/>
<name>A0A7W7CNK3_9ACTN</name>
<evidence type="ECO:0000313" key="1">
    <source>
        <dbReference type="EMBL" id="MBB4691831.1"/>
    </source>
</evidence>
<reference evidence="1 2" key="1">
    <citation type="submission" date="2020-08" db="EMBL/GenBank/DDBJ databases">
        <title>Sequencing the genomes of 1000 actinobacteria strains.</title>
        <authorList>
            <person name="Klenk H.-P."/>
        </authorList>
    </citation>
    <scope>NUCLEOTIDE SEQUENCE [LARGE SCALE GENOMIC DNA]</scope>
    <source>
        <strain evidence="1 2">DSM 45518</strain>
    </source>
</reference>
<comment type="caution">
    <text evidence="1">The sequence shown here is derived from an EMBL/GenBank/DDBJ whole genome shotgun (WGS) entry which is preliminary data.</text>
</comment>
<sequence>MVALNRAVAVALVDGPAAGLALVDAVQQRLPGHHRVPATRAHLLELAGDDTAAAEQYRRAAAAATSEPEQRYLTLRAARLHARTGNRS</sequence>
<dbReference type="EMBL" id="JACHMF010000001">
    <property type="protein sequence ID" value="MBB4691831.1"/>
    <property type="molecule type" value="Genomic_DNA"/>
</dbReference>
<dbReference type="PANTHER" id="PTHR47756">
    <property type="entry name" value="BLL6612 PROTEIN-RELATED"/>
    <property type="match status" value="1"/>
</dbReference>
<gene>
    <name evidence="1" type="ORF">BKA14_001979</name>
</gene>
<keyword evidence="2" id="KW-1185">Reference proteome</keyword>
<protein>
    <submittedName>
        <fullName evidence="1">Putative RNA polymerase sigma factor</fullName>
    </submittedName>
</protein>
<accession>A0A7W7CNK3</accession>
<dbReference type="Proteomes" id="UP000542742">
    <property type="component" value="Unassembled WGS sequence"/>
</dbReference>
<dbReference type="AlphaFoldDB" id="A0A7W7CNK3"/>
<dbReference type="PANTHER" id="PTHR47756:SF2">
    <property type="entry name" value="BLL6612 PROTEIN"/>
    <property type="match status" value="1"/>
</dbReference>
<organism evidence="1 2">
    <name type="scientific">Paractinoplanes abujensis</name>
    <dbReference type="NCBI Taxonomy" id="882441"/>
    <lineage>
        <taxon>Bacteria</taxon>
        <taxon>Bacillati</taxon>
        <taxon>Actinomycetota</taxon>
        <taxon>Actinomycetes</taxon>
        <taxon>Micromonosporales</taxon>
        <taxon>Micromonosporaceae</taxon>
        <taxon>Paractinoplanes</taxon>
    </lineage>
</organism>